<dbReference type="PATRIC" id="fig|219572.3.peg.6129"/>
<keyword evidence="3" id="KW-0614">Plasmid</keyword>
<dbReference type="Pfam" id="PF03333">
    <property type="entry name" value="PapB"/>
    <property type="match status" value="1"/>
</dbReference>
<dbReference type="Gene3D" id="1.10.10.2690">
    <property type="match status" value="1"/>
</dbReference>
<evidence type="ECO:0000313" key="4">
    <source>
        <dbReference type="Proteomes" id="UP000077829"/>
    </source>
</evidence>
<dbReference type="InterPro" id="IPR053721">
    <property type="entry name" value="Fimbrial_Adhesin_Reg"/>
</dbReference>
<name>A0A172Z9U7_9PSED</name>
<evidence type="ECO:0000313" key="3">
    <source>
        <dbReference type="EMBL" id="ANF89287.1"/>
    </source>
</evidence>
<dbReference type="AlphaFoldDB" id="A0A172Z9U7"/>
<gene>
    <name evidence="3" type="ORF">A7J50_5973</name>
</gene>
<evidence type="ECO:0000256" key="2">
    <source>
        <dbReference type="ARBA" id="ARBA00023163"/>
    </source>
</evidence>
<proteinExistence type="predicted"/>
<dbReference type="Proteomes" id="UP000077829">
    <property type="component" value="Plasmid pP27494_1"/>
</dbReference>
<dbReference type="InterPro" id="IPR004356">
    <property type="entry name" value="Adhesin_operon_reg_prot"/>
</dbReference>
<organism evidence="3 4">
    <name type="scientific">Pseudomonas antarctica</name>
    <dbReference type="NCBI Taxonomy" id="219572"/>
    <lineage>
        <taxon>Bacteria</taxon>
        <taxon>Pseudomonadati</taxon>
        <taxon>Pseudomonadota</taxon>
        <taxon>Gammaproteobacteria</taxon>
        <taxon>Pseudomonadales</taxon>
        <taxon>Pseudomonadaceae</taxon>
        <taxon>Pseudomonas</taxon>
    </lineage>
</organism>
<dbReference type="GO" id="GO:0006355">
    <property type="term" value="P:regulation of DNA-templated transcription"/>
    <property type="evidence" value="ECO:0007669"/>
    <property type="project" value="InterPro"/>
</dbReference>
<reference evidence="3 4" key="1">
    <citation type="submission" date="2016-05" db="EMBL/GenBank/DDBJ databases">
        <title>Complete genome sequence of Pseudomonas antarctica PAMC 27494.</title>
        <authorList>
            <person name="Lee J."/>
        </authorList>
    </citation>
    <scope>NUCLEOTIDE SEQUENCE [LARGE SCALE GENOMIC DNA]</scope>
    <source>
        <strain evidence="3 4">PAMC 27494</strain>
        <plasmid evidence="4">Plasmid pp27494_1</plasmid>
    </source>
</reference>
<keyword evidence="2" id="KW-0804">Transcription</keyword>
<geneLocation type="plasmid" evidence="4">
    <name>pp27494_1</name>
</geneLocation>
<protein>
    <submittedName>
        <fullName evidence="3">Na(+)-translocating NADH-quinone reductase subunit C</fullName>
    </submittedName>
</protein>
<dbReference type="RefSeq" id="WP_064455109.1">
    <property type="nucleotide sequence ID" value="NZ_CP015601.1"/>
</dbReference>
<dbReference type="KEGG" id="panr:A7J50_5973"/>
<accession>A0A172Z9U7</accession>
<sequence length="86" mass="9341">MSQVKEPGLIPGMATSQHFDVLLSFTGIRGEVLKAALRAHFVDGLSQRDAIQQTGVNQDLLSRKAAALQAINDRLKDASKYYPSGK</sequence>
<dbReference type="EMBL" id="CP015601">
    <property type="protein sequence ID" value="ANF89287.1"/>
    <property type="molecule type" value="Genomic_DNA"/>
</dbReference>
<evidence type="ECO:0000256" key="1">
    <source>
        <dbReference type="ARBA" id="ARBA00023015"/>
    </source>
</evidence>
<keyword evidence="1" id="KW-0805">Transcription regulation</keyword>